<gene>
    <name evidence="2" type="ORF">Rhe02_14130</name>
</gene>
<proteinExistence type="predicted"/>
<comment type="caution">
    <text evidence="2">The sequence shown here is derived from an EMBL/GenBank/DDBJ whole genome shotgun (WGS) entry which is preliminary data.</text>
</comment>
<dbReference type="RefSeq" id="WP_203907265.1">
    <property type="nucleotide sequence ID" value="NZ_BONY01000007.1"/>
</dbReference>
<dbReference type="EMBL" id="BONY01000007">
    <property type="protein sequence ID" value="GIH03346.1"/>
    <property type="molecule type" value="Genomic_DNA"/>
</dbReference>
<reference evidence="2" key="1">
    <citation type="submission" date="2021-01" db="EMBL/GenBank/DDBJ databases">
        <title>Whole genome shotgun sequence of Rhizocola hellebori NBRC 109834.</title>
        <authorList>
            <person name="Komaki H."/>
            <person name="Tamura T."/>
        </authorList>
    </citation>
    <scope>NUCLEOTIDE SEQUENCE</scope>
    <source>
        <strain evidence="2">NBRC 109834</strain>
    </source>
</reference>
<dbReference type="AlphaFoldDB" id="A0A8J3Q455"/>
<protein>
    <submittedName>
        <fullName evidence="2">Uncharacterized protein</fullName>
    </submittedName>
</protein>
<evidence type="ECO:0000313" key="2">
    <source>
        <dbReference type="EMBL" id="GIH03346.1"/>
    </source>
</evidence>
<accession>A0A8J3Q455</accession>
<evidence type="ECO:0000313" key="3">
    <source>
        <dbReference type="Proteomes" id="UP000612899"/>
    </source>
</evidence>
<evidence type="ECO:0000256" key="1">
    <source>
        <dbReference type="SAM" id="Phobius"/>
    </source>
</evidence>
<feature type="transmembrane region" description="Helical" evidence="1">
    <location>
        <begin position="36"/>
        <end position="57"/>
    </location>
</feature>
<name>A0A8J3Q455_9ACTN</name>
<sequence length="439" mass="46308">MSEQELRNAFAELAGEVKPAPEPYARLMARSRRRRFSRWATGFAAAVAAVVIAPVALNAANDPGPDLGIIDNSVLMITPWTRKLIDAPVRGGLAGDPKLVDEAGKALRVNKSGPMSGYPIKVLFIEDVGDKRIVVAVRHSKTHQVGLVMAAPRGARGEQLITAEVRIKSLSPFTATEFGFGLAHNLTHVGIGLAPPGCEIDLATLASGAPKWRASGDYVVWSQSIADQLVRVTCAGAVRFQGALLDLSNMMQITGDLEGFRTATTAGSGFVIPGAILEQMLQGTYPPQSVGQLRAMFAGAASGMANPAYVAADPVDKDRWRVQIFSGSSSARLLTSANVLAPDAVVALDVPDSGSVDTMLVLGPPSAVKLEIRDLFSGVLLQSVPLANGVAVVRMRAAEDMWLHTFNAAGELVGFGVTPLPKPEGPSELSMPETTENWG</sequence>
<keyword evidence="3" id="KW-1185">Reference proteome</keyword>
<dbReference type="Proteomes" id="UP000612899">
    <property type="component" value="Unassembled WGS sequence"/>
</dbReference>
<keyword evidence="1" id="KW-0812">Transmembrane</keyword>
<keyword evidence="1" id="KW-1133">Transmembrane helix</keyword>
<keyword evidence="1" id="KW-0472">Membrane</keyword>
<organism evidence="2 3">
    <name type="scientific">Rhizocola hellebori</name>
    <dbReference type="NCBI Taxonomy" id="1392758"/>
    <lineage>
        <taxon>Bacteria</taxon>
        <taxon>Bacillati</taxon>
        <taxon>Actinomycetota</taxon>
        <taxon>Actinomycetes</taxon>
        <taxon>Micromonosporales</taxon>
        <taxon>Micromonosporaceae</taxon>
        <taxon>Rhizocola</taxon>
    </lineage>
</organism>